<dbReference type="Proteomes" id="UP001597013">
    <property type="component" value="Unassembled WGS sequence"/>
</dbReference>
<feature type="transmembrane region" description="Helical" evidence="1">
    <location>
        <begin position="67"/>
        <end position="88"/>
    </location>
</feature>
<feature type="transmembrane region" description="Helical" evidence="1">
    <location>
        <begin position="12"/>
        <end position="31"/>
    </location>
</feature>
<proteinExistence type="predicted"/>
<dbReference type="PANTHER" id="PTHR28008:SF1">
    <property type="entry name" value="DOMAIN PROTEIN, PUTATIVE (AFU_ORTHOLOGUE AFUA_3G10980)-RELATED"/>
    <property type="match status" value="1"/>
</dbReference>
<gene>
    <name evidence="2" type="ORF">ACFQ1Q_03630</name>
</gene>
<name>A0ABW3N5U9_9FLAO</name>
<evidence type="ECO:0000256" key="1">
    <source>
        <dbReference type="SAM" id="Phobius"/>
    </source>
</evidence>
<protein>
    <submittedName>
        <fullName evidence="2">VanZ family protein</fullName>
    </submittedName>
</protein>
<evidence type="ECO:0000313" key="2">
    <source>
        <dbReference type="EMBL" id="MFD1062324.1"/>
    </source>
</evidence>
<sequence>MPETGIKFQDKFFHFGAYAGLSALWGLFSVLQKKTKALSYSFLATLILGIVLELIQEKVNPLRTYDILDLLSNCLGVIIGTIIVLIYFNNRTLKN</sequence>
<dbReference type="PANTHER" id="PTHR28008">
    <property type="entry name" value="DOMAIN PROTEIN, PUTATIVE (AFU_ORTHOLOGUE AFUA_3G10980)-RELATED"/>
    <property type="match status" value="1"/>
</dbReference>
<reference evidence="3" key="1">
    <citation type="journal article" date="2019" name="Int. J. Syst. Evol. Microbiol.">
        <title>The Global Catalogue of Microorganisms (GCM) 10K type strain sequencing project: providing services to taxonomists for standard genome sequencing and annotation.</title>
        <authorList>
            <consortium name="The Broad Institute Genomics Platform"/>
            <consortium name="The Broad Institute Genome Sequencing Center for Infectious Disease"/>
            <person name="Wu L."/>
            <person name="Ma J."/>
        </authorList>
    </citation>
    <scope>NUCLEOTIDE SEQUENCE [LARGE SCALE GENOMIC DNA]</scope>
    <source>
        <strain evidence="3">CCUG 62215</strain>
    </source>
</reference>
<keyword evidence="1" id="KW-1133">Transmembrane helix</keyword>
<feature type="transmembrane region" description="Helical" evidence="1">
    <location>
        <begin position="37"/>
        <end position="55"/>
    </location>
</feature>
<keyword evidence="3" id="KW-1185">Reference proteome</keyword>
<keyword evidence="1" id="KW-0812">Transmembrane</keyword>
<dbReference type="EMBL" id="JBHTJL010000009">
    <property type="protein sequence ID" value="MFD1062324.1"/>
    <property type="molecule type" value="Genomic_DNA"/>
</dbReference>
<evidence type="ECO:0000313" key="3">
    <source>
        <dbReference type="Proteomes" id="UP001597013"/>
    </source>
</evidence>
<organism evidence="2 3">
    <name type="scientific">Winogradskyella litorisediminis</name>
    <dbReference type="NCBI Taxonomy" id="1156618"/>
    <lineage>
        <taxon>Bacteria</taxon>
        <taxon>Pseudomonadati</taxon>
        <taxon>Bacteroidota</taxon>
        <taxon>Flavobacteriia</taxon>
        <taxon>Flavobacteriales</taxon>
        <taxon>Flavobacteriaceae</taxon>
        <taxon>Winogradskyella</taxon>
    </lineage>
</organism>
<dbReference type="NCBIfam" id="NF037970">
    <property type="entry name" value="vanZ_1"/>
    <property type="match status" value="1"/>
</dbReference>
<comment type="caution">
    <text evidence="2">The sequence shown here is derived from an EMBL/GenBank/DDBJ whole genome shotgun (WGS) entry which is preliminary data.</text>
</comment>
<keyword evidence="1" id="KW-0472">Membrane</keyword>
<accession>A0ABW3N5U9</accession>